<keyword evidence="4" id="KW-1185">Reference proteome</keyword>
<feature type="domain" description="DNA primase/polymerase bifunctional N-terminal" evidence="2">
    <location>
        <begin position="11"/>
        <end position="165"/>
    </location>
</feature>
<dbReference type="Pfam" id="PF18662">
    <property type="entry name" value="HTH_56"/>
    <property type="match status" value="1"/>
</dbReference>
<evidence type="ECO:0000313" key="3">
    <source>
        <dbReference type="EMBL" id="MBC5710983.1"/>
    </source>
</evidence>
<comment type="caution">
    <text evidence="3">The sequence shown here is derived from an EMBL/GenBank/DDBJ whole genome shotgun (WGS) entry which is preliminary data.</text>
</comment>
<evidence type="ECO:0000259" key="1">
    <source>
        <dbReference type="SMART" id="SM00942"/>
    </source>
</evidence>
<dbReference type="InterPro" id="IPR015330">
    <property type="entry name" value="DNA_primase/pol_bifunc_N"/>
</dbReference>
<dbReference type="EMBL" id="JACOPB010000014">
    <property type="protein sequence ID" value="MBC5710983.1"/>
    <property type="molecule type" value="Genomic_DNA"/>
</dbReference>
<dbReference type="Proteomes" id="UP000634672">
    <property type="component" value="Unassembled WGS sequence"/>
</dbReference>
<organism evidence="3 4">
    <name type="scientific">Hungatella hominis</name>
    <dbReference type="NCBI Taxonomy" id="2763050"/>
    <lineage>
        <taxon>Bacteria</taxon>
        <taxon>Bacillati</taxon>
        <taxon>Bacillota</taxon>
        <taxon>Clostridia</taxon>
        <taxon>Lachnospirales</taxon>
        <taxon>Lachnospiraceae</taxon>
        <taxon>Hungatella</taxon>
    </lineage>
</organism>
<accession>A0ABR7HCS1</accession>
<name>A0ABR7HCS1_9FIRM</name>
<dbReference type="InterPro" id="IPR014820">
    <property type="entry name" value="PriCT_1"/>
</dbReference>
<dbReference type="Gene3D" id="3.30.720.160">
    <property type="entry name" value="Bifunctional DNA primase/polymerase, N-terminal"/>
    <property type="match status" value="1"/>
</dbReference>
<dbReference type="InterPro" id="IPR040538">
    <property type="entry name" value="Cch_HTH"/>
</dbReference>
<dbReference type="CDD" id="cd04859">
    <property type="entry name" value="Prim_Pol"/>
    <property type="match status" value="1"/>
</dbReference>
<dbReference type="SUPFAM" id="SSF56747">
    <property type="entry name" value="Prim-pol domain"/>
    <property type="match status" value="1"/>
</dbReference>
<protein>
    <submittedName>
        <fullName evidence="3">Bifunctional DNA primase/polymerase</fullName>
    </submittedName>
</protein>
<dbReference type="SMART" id="SM00942">
    <property type="entry name" value="PriCT_1"/>
    <property type="match status" value="1"/>
</dbReference>
<reference evidence="3 4" key="1">
    <citation type="submission" date="2020-08" db="EMBL/GenBank/DDBJ databases">
        <title>Genome public.</title>
        <authorList>
            <person name="Liu C."/>
            <person name="Sun Q."/>
        </authorList>
    </citation>
    <scope>NUCLEOTIDE SEQUENCE [LARGE SCALE GENOMIC DNA]</scope>
    <source>
        <strain evidence="3 4">NSJ-66</strain>
    </source>
</reference>
<gene>
    <name evidence="3" type="ORF">H8S75_23890</name>
</gene>
<dbReference type="Pfam" id="PF09250">
    <property type="entry name" value="Prim-Pol"/>
    <property type="match status" value="1"/>
</dbReference>
<sequence length="818" mass="91819">MSDNYSMRQYALAYAKMGMAVFPLIPKNKKPVTANGFHDATTDPAQIEKWWGANPNYNIGIATGQMSGGLVVIDLDVDDEKGKYGNETLREWEADHGQLPDTCRTITGRGGYHLLYRVNREVSCSINEDMAVDIRGDGGYFVAPPSVHPNGHEYEWEQAPDEFVLEQADNLVYDFIDFIRPPKKENATYSVPEVIPEGSRDNAIFRLACSLQSKGLSDEAILAAARVENETRCIPPLSDKEVEQKVKSALKYQKSTAPYSGQAVKKEGNVTQFIDAPVQLKCEDWICDKDGVYKWVQGKKDTDPPILIDVSYQQIMPIGTTENIETGEQKYVIAFSVRRNGRFVWKNIKVEPAICCSKTKIVTLANLGIVVNDQKAKVLVNYLSDMYRINEEDLPITKAVSHFGWIGKDFFPYVKGITFDGDNAQEKTVRAIAGHGNFETWRQACQEYRKNLYVRLLMDASFASVLIKKLNCLCFVLHLWGPSGTGKTVAFMVAASIWGIPDELILSVDSTINYCTSRAALMKSLPVFIDETQLSRGSLEKLIYAMTEGKTRGRLSRNSSEKDQKTWENVSFFNGEQPIVGEQSGAGAVNRVIELEVEKTLFDNFTQSLEIVRENNGHAGEKFVQYIQSIPEERLVQRYKDLCKKLTILAQSTGKQVQSLACILLADQLAGECLFPEEEAVNLLEGVGFLKEQNEVSQAERAYQFIVDWIAANEVLFNPGFSIKILGKVTKESCLFNQTELMKVLEDNGFDFNAVKKEWATSGYLERSSDGKYAVRTTVAGKDTKARYVKLIFQQPQNIDEYEDYTGENEPFNKKGGT</sequence>
<evidence type="ECO:0000313" key="4">
    <source>
        <dbReference type="Proteomes" id="UP000634672"/>
    </source>
</evidence>
<dbReference type="InterPro" id="IPR009270">
    <property type="entry name" value="DUF927"/>
</dbReference>
<proteinExistence type="predicted"/>
<dbReference type="Pfam" id="PF06048">
    <property type="entry name" value="DUF927"/>
    <property type="match status" value="1"/>
</dbReference>
<dbReference type="RefSeq" id="WP_187023680.1">
    <property type="nucleotide sequence ID" value="NZ_JACOPB010000014.1"/>
</dbReference>
<feature type="domain" description="Primase C-terminal 1" evidence="1">
    <location>
        <begin position="189"/>
        <end position="255"/>
    </location>
</feature>
<dbReference type="Pfam" id="PF08708">
    <property type="entry name" value="PriCT_1"/>
    <property type="match status" value="1"/>
</dbReference>
<evidence type="ECO:0000259" key="2">
    <source>
        <dbReference type="SMART" id="SM00943"/>
    </source>
</evidence>
<dbReference type="SMART" id="SM00943">
    <property type="entry name" value="Prim-Pol"/>
    <property type="match status" value="1"/>
</dbReference>